<proteinExistence type="predicted"/>
<dbReference type="AlphaFoldDB" id="A0A0C1QRI5"/>
<name>A0A0C1QRI5_9GAMM</name>
<feature type="transmembrane region" description="Helical" evidence="1">
    <location>
        <begin position="6"/>
        <end position="24"/>
    </location>
</feature>
<comment type="caution">
    <text evidence="2">The sequence shown here is derived from an EMBL/GenBank/DDBJ whole genome shotgun (WGS) entry which is preliminary data.</text>
</comment>
<feature type="transmembrane region" description="Helical" evidence="1">
    <location>
        <begin position="57"/>
        <end position="74"/>
    </location>
</feature>
<keyword evidence="1" id="KW-0812">Transmembrane</keyword>
<accession>A0A0C1QRI5</accession>
<dbReference type="Proteomes" id="UP000031327">
    <property type="component" value="Unassembled WGS sequence"/>
</dbReference>
<feature type="transmembrane region" description="Helical" evidence="1">
    <location>
        <begin position="105"/>
        <end position="125"/>
    </location>
</feature>
<keyword evidence="1" id="KW-0472">Membrane</keyword>
<feature type="transmembrane region" description="Helical" evidence="1">
    <location>
        <begin position="31"/>
        <end position="51"/>
    </location>
</feature>
<sequence>MDNIYAILDHIFPLVVVIGLLLSWKVATARWFLLSYVVVVTTSLLTMHLTIQWNTHYYIFESLVNLAFFIPIFYRRNLALMLYQKTGTKFYLYVYQKQTLSTQECTIAIVVALSIIVNAITWLEVLAYKYYLIDNAFFKLYLRDNIILLIQVILCGCFLTYASTAKSKELNYENTEYQ</sequence>
<reference evidence="2 3" key="1">
    <citation type="submission" date="2014-12" db="EMBL/GenBank/DDBJ databases">
        <title>Draft Genome Sequence of Pseudoalteromonas luteoviolacea HI1.</title>
        <authorList>
            <person name="Asahina A.Y."/>
            <person name="Hadfield M.G."/>
        </authorList>
    </citation>
    <scope>NUCLEOTIDE SEQUENCE [LARGE SCALE GENOMIC DNA]</scope>
    <source>
        <strain evidence="2 3">HI1</strain>
    </source>
</reference>
<protein>
    <submittedName>
        <fullName evidence="2">Uncharacterized protein</fullName>
    </submittedName>
</protein>
<feature type="transmembrane region" description="Helical" evidence="1">
    <location>
        <begin position="145"/>
        <end position="162"/>
    </location>
</feature>
<dbReference type="RefSeq" id="WP_039609382.1">
    <property type="nucleotide sequence ID" value="NZ_JWIC01000005.1"/>
</dbReference>
<dbReference type="EMBL" id="JWIC01000005">
    <property type="protein sequence ID" value="KID57612.1"/>
    <property type="molecule type" value="Genomic_DNA"/>
</dbReference>
<evidence type="ECO:0000313" key="3">
    <source>
        <dbReference type="Proteomes" id="UP000031327"/>
    </source>
</evidence>
<dbReference type="OrthoDB" id="6291204at2"/>
<keyword evidence="1" id="KW-1133">Transmembrane helix</keyword>
<organism evidence="2 3">
    <name type="scientific">Pseudoalteromonas luteoviolacea</name>
    <dbReference type="NCBI Taxonomy" id="43657"/>
    <lineage>
        <taxon>Bacteria</taxon>
        <taxon>Pseudomonadati</taxon>
        <taxon>Pseudomonadota</taxon>
        <taxon>Gammaproteobacteria</taxon>
        <taxon>Alteromonadales</taxon>
        <taxon>Pseudoalteromonadaceae</taxon>
        <taxon>Pseudoalteromonas</taxon>
    </lineage>
</organism>
<gene>
    <name evidence="2" type="ORF">JF50_10585</name>
</gene>
<evidence type="ECO:0000313" key="2">
    <source>
        <dbReference type="EMBL" id="KID57612.1"/>
    </source>
</evidence>
<evidence type="ECO:0000256" key="1">
    <source>
        <dbReference type="SAM" id="Phobius"/>
    </source>
</evidence>